<evidence type="ECO:0000259" key="5">
    <source>
        <dbReference type="PROSITE" id="PS50109"/>
    </source>
</evidence>
<dbReference type="PROSITE" id="PS50109">
    <property type="entry name" value="HIS_KIN"/>
    <property type="match status" value="1"/>
</dbReference>
<evidence type="ECO:0000313" key="6">
    <source>
        <dbReference type="EMBL" id="KKI51289.1"/>
    </source>
</evidence>
<sequence length="183" mass="19874">MKEISLHIMDIVQNSITANAKLIEISLVIDRKKDVISITIKDNGKGMSKEMLANVTSPFVTTRTTRRVGLGISLFKAGAEGSGGSFTITSEEGAGTELTASYVLDNIDRPPIGDFAGTAKTLIICNPDIDFAVAVEIDGRREVLDTREIRQVLGEDVPLDLPDISGWIGESLTEIFPQEYVDF</sequence>
<dbReference type="SUPFAM" id="SSF55874">
    <property type="entry name" value="ATPase domain of HSP90 chaperone/DNA topoisomerase II/histidine kinase"/>
    <property type="match status" value="1"/>
</dbReference>
<dbReference type="InterPro" id="IPR003594">
    <property type="entry name" value="HATPase_dom"/>
</dbReference>
<dbReference type="STRING" id="270498.CHK_1077"/>
<evidence type="ECO:0000256" key="1">
    <source>
        <dbReference type="ARBA" id="ARBA00000085"/>
    </source>
</evidence>
<evidence type="ECO:0000256" key="4">
    <source>
        <dbReference type="ARBA" id="ARBA00023012"/>
    </source>
</evidence>
<keyword evidence="4" id="KW-0902">Two-component regulatory system</keyword>
<dbReference type="Pfam" id="PF02518">
    <property type="entry name" value="HATPase_c"/>
    <property type="match status" value="1"/>
</dbReference>
<evidence type="ECO:0000256" key="2">
    <source>
        <dbReference type="ARBA" id="ARBA00012438"/>
    </source>
</evidence>
<gene>
    <name evidence="6" type="ORF">CHK_1077</name>
</gene>
<dbReference type="AlphaFoldDB" id="A0A0M2NFI0"/>
<dbReference type="PANTHER" id="PTHR43065">
    <property type="entry name" value="SENSOR HISTIDINE KINASE"/>
    <property type="match status" value="1"/>
</dbReference>
<proteinExistence type="predicted"/>
<dbReference type="RefSeq" id="WP_046442985.1">
    <property type="nucleotide sequence ID" value="NZ_CAUERS010000104.1"/>
</dbReference>
<reference evidence="6 7" key="1">
    <citation type="submission" date="2015-04" db="EMBL/GenBank/DDBJ databases">
        <title>Draft genome sequence of bacteremic isolate Catabacter hongkongensis type strain HKU16T.</title>
        <authorList>
            <person name="Lau S.K."/>
            <person name="Teng J.L."/>
            <person name="Huang Y."/>
            <person name="Curreem S.O."/>
            <person name="Tsui S.K."/>
            <person name="Woo P.C."/>
        </authorList>
    </citation>
    <scope>NUCLEOTIDE SEQUENCE [LARGE SCALE GENOMIC DNA]</scope>
    <source>
        <strain evidence="6 7">HKU16</strain>
    </source>
</reference>
<dbReference type="SMART" id="SM00387">
    <property type="entry name" value="HATPase_c"/>
    <property type="match status" value="1"/>
</dbReference>
<comment type="caution">
    <text evidence="6">The sequence shown here is derived from an EMBL/GenBank/DDBJ whole genome shotgun (WGS) entry which is preliminary data.</text>
</comment>
<dbReference type="InterPro" id="IPR004358">
    <property type="entry name" value="Sig_transdc_His_kin-like_C"/>
</dbReference>
<name>A0A0M2NFI0_9FIRM</name>
<dbReference type="PRINTS" id="PR00344">
    <property type="entry name" value="BCTRLSENSOR"/>
</dbReference>
<comment type="catalytic activity">
    <reaction evidence="1">
        <text>ATP + protein L-histidine = ADP + protein N-phospho-L-histidine.</text>
        <dbReference type="EC" id="2.7.13.3"/>
    </reaction>
</comment>
<dbReference type="InterPro" id="IPR036890">
    <property type="entry name" value="HATPase_C_sf"/>
</dbReference>
<dbReference type="EMBL" id="LAYJ01000078">
    <property type="protein sequence ID" value="KKI51289.1"/>
    <property type="molecule type" value="Genomic_DNA"/>
</dbReference>
<evidence type="ECO:0000313" key="7">
    <source>
        <dbReference type="Proteomes" id="UP000034076"/>
    </source>
</evidence>
<keyword evidence="3" id="KW-0418">Kinase</keyword>
<organism evidence="6 7">
    <name type="scientific">Christensenella hongkongensis</name>
    <dbReference type="NCBI Taxonomy" id="270498"/>
    <lineage>
        <taxon>Bacteria</taxon>
        <taxon>Bacillati</taxon>
        <taxon>Bacillota</taxon>
        <taxon>Clostridia</taxon>
        <taxon>Christensenellales</taxon>
        <taxon>Christensenellaceae</taxon>
        <taxon>Christensenella</taxon>
    </lineage>
</organism>
<dbReference type="GO" id="GO:0000160">
    <property type="term" value="P:phosphorelay signal transduction system"/>
    <property type="evidence" value="ECO:0007669"/>
    <property type="project" value="UniProtKB-KW"/>
</dbReference>
<accession>A0A0M2NFI0</accession>
<protein>
    <recommendedName>
        <fullName evidence="2">histidine kinase</fullName>
        <ecNumber evidence="2">2.7.13.3</ecNumber>
    </recommendedName>
</protein>
<dbReference type="GO" id="GO:0004673">
    <property type="term" value="F:protein histidine kinase activity"/>
    <property type="evidence" value="ECO:0007669"/>
    <property type="project" value="UniProtKB-EC"/>
</dbReference>
<keyword evidence="3" id="KW-0808">Transferase</keyword>
<dbReference type="EC" id="2.7.13.3" evidence="2"/>
<feature type="domain" description="Histidine kinase" evidence="5">
    <location>
        <begin position="1"/>
        <end position="106"/>
    </location>
</feature>
<dbReference type="OrthoDB" id="9797586at2"/>
<dbReference type="Gene3D" id="3.30.565.10">
    <property type="entry name" value="Histidine kinase-like ATPase, C-terminal domain"/>
    <property type="match status" value="1"/>
</dbReference>
<dbReference type="Proteomes" id="UP000034076">
    <property type="component" value="Unassembled WGS sequence"/>
</dbReference>
<keyword evidence="7" id="KW-1185">Reference proteome</keyword>
<dbReference type="InterPro" id="IPR005467">
    <property type="entry name" value="His_kinase_dom"/>
</dbReference>
<evidence type="ECO:0000256" key="3">
    <source>
        <dbReference type="ARBA" id="ARBA00022777"/>
    </source>
</evidence>